<feature type="region of interest" description="Disordered" evidence="1">
    <location>
        <begin position="326"/>
        <end position="354"/>
    </location>
</feature>
<feature type="compositionally biased region" description="Polar residues" evidence="1">
    <location>
        <begin position="659"/>
        <end position="678"/>
    </location>
</feature>
<evidence type="ECO:0000256" key="1">
    <source>
        <dbReference type="SAM" id="MobiDB-lite"/>
    </source>
</evidence>
<organism evidence="2">
    <name type="scientific">Timema californicum</name>
    <name type="common">California timema</name>
    <name type="synonym">Walking stick</name>
    <dbReference type="NCBI Taxonomy" id="61474"/>
    <lineage>
        <taxon>Eukaryota</taxon>
        <taxon>Metazoa</taxon>
        <taxon>Ecdysozoa</taxon>
        <taxon>Arthropoda</taxon>
        <taxon>Hexapoda</taxon>
        <taxon>Insecta</taxon>
        <taxon>Pterygota</taxon>
        <taxon>Neoptera</taxon>
        <taxon>Polyneoptera</taxon>
        <taxon>Phasmatodea</taxon>
        <taxon>Timematodea</taxon>
        <taxon>Timematoidea</taxon>
        <taxon>Timematidae</taxon>
        <taxon>Timema</taxon>
    </lineage>
</organism>
<reference evidence="2" key="1">
    <citation type="submission" date="2020-11" db="EMBL/GenBank/DDBJ databases">
        <authorList>
            <person name="Tran Van P."/>
        </authorList>
    </citation>
    <scope>NUCLEOTIDE SEQUENCE</scope>
</reference>
<feature type="region of interest" description="Disordered" evidence="1">
    <location>
        <begin position="463"/>
        <end position="711"/>
    </location>
</feature>
<name>A0A7R9J064_TIMCA</name>
<dbReference type="EMBL" id="OE179951">
    <property type="protein sequence ID" value="CAD7570200.1"/>
    <property type="molecule type" value="Genomic_DNA"/>
</dbReference>
<feature type="compositionally biased region" description="Basic and acidic residues" evidence="1">
    <location>
        <begin position="576"/>
        <end position="587"/>
    </location>
</feature>
<dbReference type="AlphaFoldDB" id="A0A7R9J064"/>
<feature type="region of interest" description="Disordered" evidence="1">
    <location>
        <begin position="749"/>
        <end position="770"/>
    </location>
</feature>
<evidence type="ECO:0000313" key="2">
    <source>
        <dbReference type="EMBL" id="CAD7570200.1"/>
    </source>
</evidence>
<feature type="region of interest" description="Disordered" evidence="1">
    <location>
        <begin position="214"/>
        <end position="283"/>
    </location>
</feature>
<feature type="compositionally biased region" description="Basic and acidic residues" evidence="1">
    <location>
        <begin position="1"/>
        <end position="14"/>
    </location>
</feature>
<proteinExistence type="predicted"/>
<feature type="compositionally biased region" description="Basic and acidic residues" evidence="1">
    <location>
        <begin position="492"/>
        <end position="506"/>
    </location>
</feature>
<feature type="compositionally biased region" description="Polar residues" evidence="1">
    <location>
        <begin position="593"/>
        <end position="610"/>
    </location>
</feature>
<feature type="compositionally biased region" description="Polar residues" evidence="1">
    <location>
        <begin position="633"/>
        <end position="645"/>
    </location>
</feature>
<feature type="compositionally biased region" description="Acidic residues" evidence="1">
    <location>
        <begin position="335"/>
        <end position="344"/>
    </location>
</feature>
<sequence length="846" mass="93653">MNPHLRGERVENHFRKNHPPVHPTEIRTSISPSSAVGLNTTSTLANYATEMEDLFSMASSETRGSRLCYIEGDESIVEKDHCFHHFYHTFSEIGYTYLDSNRDFKRIRNVPQRNGIVYVPDKYQLRNLSHDGCSQPPGVVSTTPRYQLAEHRYGREEMLALSGSLKPAPDSLKSIPALYVEKAQVPLALIQMNEEETRMWNRGINSDAVLRLSGKSSLGVPGSTRGSRGGSVDRGRGRGRGGYHYTRGLSYEEPGDGVGPRLDRGEGPPPPPSSTFIRSTRPFDRSQAENYEEITTLLNLHTTNYSKIKSGDKICDSCRKLLSNSVNKDQSTEPPSDDTDDDSPQEINISSPEKADALACLNPSSREAETTTRCDDELDFTEIVGFVTCLYGDFWWLACVLDSFEDKQEFKVSFLHPHGPAPSNFTYPTVPDILHPADWNGAHSPRKEFGVGGRSFLNENWRRHRPGEDEEGWRTATGGRSDKWNRNSGSWREGDKESGVEGERGIRSSQPTVWERNRGWDDGHHPHKRPFDEDHLPEWAVENPSESGGSFDATGAFHGGGYSDDDEVGGMSGGDGHSKEPRTRKFSEGSGGTNNQRRPQSITARKSLGSTPAVRDISFDPQKSGETVMHAQLQGSERLTESATNVAPVANPPSGQKFPASNSPSFNIQKQLPPSHSIPSAPLSDRKDSKDTGFETGRNDVSAPYSNLTKSSPVKSNIVESASSENNSSVIVSSQVEVTKPVVVSRVQKHDKGPSHYTGLPTRNLNTQKSDDDLERMGDLVAKLMDEEEKVVPSRQAVPLHHPPNISASDDMWFYRDPQGEEQGDKTSLVLVSLYKLIRLIGILLN</sequence>
<accession>A0A7R9J064</accession>
<feature type="region of interest" description="Disordered" evidence="1">
    <location>
        <begin position="1"/>
        <end position="22"/>
    </location>
</feature>
<protein>
    <submittedName>
        <fullName evidence="2">(California timema) hypothetical protein</fullName>
    </submittedName>
</protein>
<feature type="compositionally biased region" description="Basic and acidic residues" evidence="1">
    <location>
        <begin position="515"/>
        <end position="537"/>
    </location>
</feature>
<gene>
    <name evidence="2" type="ORF">TCMB3V08_LOCUS2905</name>
</gene>
<feature type="compositionally biased region" description="Basic and acidic residues" evidence="1">
    <location>
        <begin position="684"/>
        <end position="693"/>
    </location>
</feature>